<sequence length="433" mass="49786">MTFLEKLIRPGLIAMIILSLYFSWSIWVSSSNKETVNQGETTITTTIKERTSQETFAPIRLVRMMETESTLTASESLIGSVQKLISESEFGPLSIAVNGDDEAFDRYYAEHQGVELMYEGRFLLSEYLMTYGIDTGEPEVAMEDAYFNRIQVDFDEKKIFFFDFNHKIVYQATISLSREEVEPLLDKDGVTYFEIAERSELSNKSYYMVKGLKLKKYSYILASQPITLFRNAFFNDTENIQTNEESADISYAKGSEKLTVNELGTIHFNGNLKSESEKQNIFSASFKYVKKLGANIGNLRYFDTSNETVNYRTFVEGFPVFSESNRGQVKVAATELNSDQAKITIDTSVDTIQVPIPSEEEITLKDSTDLLDTLIAYGADEAEIKSIIIGYTWQRLEETKQVVDLMPEWYIYYRDQWFPERELLEKLANWEVQ</sequence>
<reference evidence="4" key="2">
    <citation type="submission" date="2017-05" db="EMBL/GenBank/DDBJ databases">
        <authorList>
            <consortium name="The Broad Institute Genomics Platform"/>
            <consortium name="The Broad Institute Genomic Center for Infectious Diseases"/>
            <person name="Earl A."/>
            <person name="Manson A."/>
            <person name="Schwartman J."/>
            <person name="Gilmore M."/>
            <person name="Abouelleil A."/>
            <person name="Cao P."/>
            <person name="Chapman S."/>
            <person name="Cusick C."/>
            <person name="Shea T."/>
            <person name="Young S."/>
            <person name="Neafsey D."/>
            <person name="Nusbaum C."/>
            <person name="Birren B."/>
        </authorList>
    </citation>
    <scope>NUCLEOTIDE SEQUENCE</scope>
    <source>
        <strain evidence="4">9E7_DIV0242</strain>
    </source>
</reference>
<name>A0A242KAV3_9ENTE</name>
<dbReference type="OrthoDB" id="2382185at2"/>
<dbReference type="EMBL" id="NGMM01000001">
    <property type="protein sequence ID" value="OTP18304.1"/>
    <property type="molecule type" value="Genomic_DNA"/>
</dbReference>
<feature type="transmembrane region" description="Helical" evidence="1">
    <location>
        <begin position="7"/>
        <end position="27"/>
    </location>
</feature>
<feature type="domain" description="Regulatory protein YycH" evidence="2">
    <location>
        <begin position="12"/>
        <end position="417"/>
    </location>
</feature>
<dbReference type="Proteomes" id="UP000195141">
    <property type="component" value="Chromosome"/>
</dbReference>
<keyword evidence="1" id="KW-0812">Transmembrane</keyword>
<proteinExistence type="predicted"/>
<dbReference type="EMBL" id="CP147247">
    <property type="protein sequence ID" value="WYJ88350.1"/>
    <property type="molecule type" value="Genomic_DNA"/>
</dbReference>
<evidence type="ECO:0000313" key="3">
    <source>
        <dbReference type="EMBL" id="OTP18304.1"/>
    </source>
</evidence>
<evidence type="ECO:0000259" key="2">
    <source>
        <dbReference type="Pfam" id="PF07435"/>
    </source>
</evidence>
<accession>A0A242KAV3</accession>
<reference evidence="4" key="3">
    <citation type="submission" date="2024-03" db="EMBL/GenBank/DDBJ databases">
        <title>The Genome Sequence of Enterococcus sp. DIV0242b.</title>
        <authorList>
            <consortium name="The Broad Institute Genomics Platform"/>
            <consortium name="The Broad Institute Microbial Omics Core"/>
            <consortium name="The Broad Institute Genomic Center for Infectious Diseases"/>
            <person name="Earl A."/>
            <person name="Manson A."/>
            <person name="Gilmore M."/>
            <person name="Schwartman J."/>
            <person name="Shea T."/>
            <person name="Abouelleil A."/>
            <person name="Cao P."/>
            <person name="Chapman S."/>
            <person name="Cusick C."/>
            <person name="Young S."/>
            <person name="Neafsey D."/>
            <person name="Nusbaum C."/>
            <person name="Birren B."/>
        </authorList>
    </citation>
    <scope>NUCLEOTIDE SEQUENCE</scope>
    <source>
        <strain evidence="4">9E7_DIV0242</strain>
    </source>
</reference>
<dbReference type="Pfam" id="PF07435">
    <property type="entry name" value="YycH"/>
    <property type="match status" value="1"/>
</dbReference>
<dbReference type="Gene3D" id="3.10.450.310">
    <property type="match status" value="1"/>
</dbReference>
<evidence type="ECO:0000313" key="5">
    <source>
        <dbReference type="Proteomes" id="UP000195141"/>
    </source>
</evidence>
<reference evidence="3" key="1">
    <citation type="submission" date="2017-05" db="EMBL/GenBank/DDBJ databases">
        <title>The Genome Sequence of Enterococcus sp. 9E7_DIV0242.</title>
        <authorList>
            <consortium name="The Broad Institute Genomics Platform"/>
            <consortium name="The Broad Institute Genomic Center for Infectious Diseases"/>
            <person name="Earl A."/>
            <person name="Manson A."/>
            <person name="Schwartman J."/>
            <person name="Gilmore M."/>
            <person name="Abouelleil A."/>
            <person name="Cao P."/>
            <person name="Chapman S."/>
            <person name="Cusick C."/>
            <person name="Shea T."/>
            <person name="Young S."/>
            <person name="Neafsey D."/>
            <person name="Nusbaum C."/>
            <person name="Birren B."/>
        </authorList>
    </citation>
    <scope>NUCLEOTIDE SEQUENCE [LARGE SCALE GENOMIC DNA]</scope>
    <source>
        <strain evidence="3">9E7_DIV0242</strain>
    </source>
</reference>
<dbReference type="CDD" id="cd15787">
    <property type="entry name" value="YycH_N"/>
    <property type="match status" value="1"/>
</dbReference>
<gene>
    <name evidence="4" type="ORF">A5888_000069</name>
    <name evidence="3" type="ORF">A5888_000118</name>
</gene>
<dbReference type="InterPro" id="IPR042274">
    <property type="entry name" value="YycH/YycI_2"/>
</dbReference>
<evidence type="ECO:0000256" key="1">
    <source>
        <dbReference type="SAM" id="Phobius"/>
    </source>
</evidence>
<evidence type="ECO:0000313" key="4">
    <source>
        <dbReference type="EMBL" id="WYJ88350.1"/>
    </source>
</evidence>
<organism evidence="3">
    <name type="scientific">Candidatus Enterococcus clewellii</name>
    <dbReference type="NCBI Taxonomy" id="1834193"/>
    <lineage>
        <taxon>Bacteria</taxon>
        <taxon>Bacillati</taxon>
        <taxon>Bacillota</taxon>
        <taxon>Bacilli</taxon>
        <taxon>Lactobacillales</taxon>
        <taxon>Enterococcaceae</taxon>
        <taxon>Enterococcus</taxon>
    </lineage>
</organism>
<keyword evidence="5" id="KW-1185">Reference proteome</keyword>
<dbReference type="AlphaFoldDB" id="A0A242KAV3"/>
<dbReference type="InterPro" id="IPR009996">
    <property type="entry name" value="YycH"/>
</dbReference>
<protein>
    <recommendedName>
        <fullName evidence="2">Regulatory protein YycH domain-containing protein</fullName>
    </recommendedName>
</protein>
<keyword evidence="1" id="KW-0472">Membrane</keyword>
<dbReference type="Gene3D" id="3.30.310.160">
    <property type="entry name" value="YycH protein, domain 2"/>
    <property type="match status" value="1"/>
</dbReference>
<keyword evidence="1" id="KW-1133">Transmembrane helix</keyword>
<dbReference type="RefSeq" id="WP_086347307.1">
    <property type="nucleotide sequence ID" value="NZ_CP147247.1"/>
</dbReference>